<evidence type="ECO:0000313" key="1">
    <source>
        <dbReference type="Ensembl" id="ENSPNYP00000003536.1"/>
    </source>
</evidence>
<evidence type="ECO:0008006" key="2">
    <source>
        <dbReference type="Google" id="ProtNLM"/>
    </source>
</evidence>
<proteinExistence type="predicted"/>
<dbReference type="Ensembl" id="ENSPNYT00000003630.1">
    <property type="protein sequence ID" value="ENSPNYP00000003536.1"/>
    <property type="gene ID" value="ENSPNYG00000002736.1"/>
</dbReference>
<accession>A0A3B4F2X1</accession>
<organism evidence="1">
    <name type="scientific">Pundamilia nyererei</name>
    <dbReference type="NCBI Taxonomy" id="303518"/>
    <lineage>
        <taxon>Eukaryota</taxon>
        <taxon>Metazoa</taxon>
        <taxon>Chordata</taxon>
        <taxon>Craniata</taxon>
        <taxon>Vertebrata</taxon>
        <taxon>Euteleostomi</taxon>
        <taxon>Actinopterygii</taxon>
        <taxon>Neopterygii</taxon>
        <taxon>Teleostei</taxon>
        <taxon>Neoteleostei</taxon>
        <taxon>Acanthomorphata</taxon>
        <taxon>Ovalentaria</taxon>
        <taxon>Cichlomorphae</taxon>
        <taxon>Cichliformes</taxon>
        <taxon>Cichlidae</taxon>
        <taxon>African cichlids</taxon>
        <taxon>Pseudocrenilabrinae</taxon>
        <taxon>Haplochromini</taxon>
        <taxon>Pundamilia</taxon>
    </lineage>
</organism>
<protein>
    <recommendedName>
        <fullName evidence="2">BHLH domain-containing protein</fullName>
    </recommendedName>
</protein>
<dbReference type="AlphaFoldDB" id="A0A3B4F2X1"/>
<name>A0A3B4F2X1_9CICH</name>
<sequence>MAATVSPVMINSQDHVTLNHKIRKPLLKSLLGPEFLKQQPDSKLKKPDILEMTVCYLTRPYSRCAQEMVNFLPKVEVKTRSQRNLLNHIKQLHTSSDKTLSEADFSPLSYTVQTRPPAPSGGRGRNLQTGCGLCSFWSTLYEHLCYNV</sequence>
<dbReference type="GeneTree" id="ENSGT01150000287258"/>
<reference evidence="1" key="1">
    <citation type="submission" date="2023-09" db="UniProtKB">
        <authorList>
            <consortium name="Ensembl"/>
        </authorList>
    </citation>
    <scope>IDENTIFICATION</scope>
</reference>